<sequence length="67" mass="7715">MVPLGKRLDGGYGVIGNPSTIFFLESLSLEERKQYIKELEEKNPKAFKEFCESYQEKLKKLGLGEFI</sequence>
<gene>
    <name evidence="1" type="ORF">MBCUT_06760</name>
</gene>
<comment type="caution">
    <text evidence="1">The sequence shown here is derived from an EMBL/GenBank/DDBJ whole genome shotgun (WGS) entry which is preliminary data.</text>
</comment>
<reference evidence="1 2" key="1">
    <citation type="submission" date="2016-04" db="EMBL/GenBank/DDBJ databases">
        <title>Genome sequence of Methanobrevibacter cuticularis DSM 11139.</title>
        <authorList>
            <person name="Poehlein A."/>
            <person name="Seedorf H."/>
            <person name="Daniel R."/>
        </authorList>
    </citation>
    <scope>NUCLEOTIDE SEQUENCE [LARGE SCALE GENOMIC DNA]</scope>
    <source>
        <strain evidence="1 2">DSM 11139</strain>
    </source>
</reference>
<evidence type="ECO:0000313" key="1">
    <source>
        <dbReference type="EMBL" id="KZX16638.1"/>
    </source>
</evidence>
<proteinExistence type="predicted"/>
<dbReference type="PATRIC" id="fig|47311.3.peg.755"/>
<evidence type="ECO:0000313" key="2">
    <source>
        <dbReference type="Proteomes" id="UP000077275"/>
    </source>
</evidence>
<dbReference type="Proteomes" id="UP000077275">
    <property type="component" value="Unassembled WGS sequence"/>
</dbReference>
<dbReference type="EMBL" id="LWMW01000088">
    <property type="protein sequence ID" value="KZX16638.1"/>
    <property type="molecule type" value="Genomic_DNA"/>
</dbReference>
<name>A0A166EGS2_9EURY</name>
<dbReference type="AlphaFoldDB" id="A0A166EGS2"/>
<accession>A0A166EGS2</accession>
<keyword evidence="2" id="KW-1185">Reference proteome</keyword>
<dbReference type="RefSeq" id="WP_067258914.1">
    <property type="nucleotide sequence ID" value="NZ_LWMW01000088.1"/>
</dbReference>
<dbReference type="OrthoDB" id="381019at2157"/>
<dbReference type="STRING" id="47311.MBCUT_06760"/>
<protein>
    <submittedName>
        <fullName evidence="1">Uncharacterized protein</fullName>
    </submittedName>
</protein>
<organism evidence="1 2">
    <name type="scientific">Methanobrevibacter cuticularis</name>
    <dbReference type="NCBI Taxonomy" id="47311"/>
    <lineage>
        <taxon>Archaea</taxon>
        <taxon>Methanobacteriati</taxon>
        <taxon>Methanobacteriota</taxon>
        <taxon>Methanomada group</taxon>
        <taxon>Methanobacteria</taxon>
        <taxon>Methanobacteriales</taxon>
        <taxon>Methanobacteriaceae</taxon>
        <taxon>Methanobrevibacter</taxon>
    </lineage>
</organism>